<dbReference type="InterPro" id="IPR051159">
    <property type="entry name" value="Hexapeptide_acetyltransf"/>
</dbReference>
<dbReference type="PANTHER" id="PTHR23416">
    <property type="entry name" value="SIALIC ACID SYNTHASE-RELATED"/>
    <property type="match status" value="1"/>
</dbReference>
<proteinExistence type="inferred from homology"/>
<dbReference type="PANTHER" id="PTHR23416:SF23">
    <property type="entry name" value="ACETYLTRANSFERASE C18B11.09C-RELATED"/>
    <property type="match status" value="1"/>
</dbReference>
<dbReference type="GO" id="GO:0005829">
    <property type="term" value="C:cytosol"/>
    <property type="evidence" value="ECO:0007669"/>
    <property type="project" value="TreeGrafter"/>
</dbReference>
<dbReference type="EMBL" id="CP015220">
    <property type="protein sequence ID" value="AMY24087.1"/>
    <property type="molecule type" value="Genomic_DNA"/>
</dbReference>
<organism evidence="3 4">
    <name type="scientific">Rhodococcoides fascians</name>
    <name type="common">Rhodococcus fascians</name>
    <dbReference type="NCBI Taxonomy" id="1828"/>
    <lineage>
        <taxon>Bacteria</taxon>
        <taxon>Bacillati</taxon>
        <taxon>Actinomycetota</taxon>
        <taxon>Actinomycetes</taxon>
        <taxon>Mycobacteriales</taxon>
        <taxon>Nocardiaceae</taxon>
        <taxon>Rhodococcoides</taxon>
    </lineage>
</organism>
<dbReference type="RefSeq" id="WP_228139162.1">
    <property type="nucleotide sequence ID" value="NZ_CP015220.1"/>
</dbReference>
<evidence type="ECO:0000256" key="1">
    <source>
        <dbReference type="ARBA" id="ARBA00007274"/>
    </source>
</evidence>
<protein>
    <submittedName>
        <fullName evidence="3">Putative acetyltransferase</fullName>
        <ecNumber evidence="3">2.3.1.-</ecNumber>
    </submittedName>
</protein>
<dbReference type="EC" id="2.3.1.-" evidence="3"/>
<dbReference type="GO" id="GO:0008374">
    <property type="term" value="F:O-acyltransferase activity"/>
    <property type="evidence" value="ECO:0007669"/>
    <property type="project" value="TreeGrafter"/>
</dbReference>
<dbReference type="KEGG" id="rhs:A3Q41_02794"/>
<dbReference type="Proteomes" id="UP000076038">
    <property type="component" value="Chromosome"/>
</dbReference>
<gene>
    <name evidence="3" type="ORF">A3Q41_02794</name>
</gene>
<evidence type="ECO:0000256" key="2">
    <source>
        <dbReference type="ARBA" id="ARBA00022679"/>
    </source>
</evidence>
<dbReference type="InterPro" id="IPR011004">
    <property type="entry name" value="Trimer_LpxA-like_sf"/>
</dbReference>
<accession>A0A143QNV3</accession>
<evidence type="ECO:0000313" key="3">
    <source>
        <dbReference type="EMBL" id="AMY24087.1"/>
    </source>
</evidence>
<dbReference type="PATRIC" id="fig|1653479.3.peg.2824"/>
<sequence>MNLRSLIPTWASDSSNVKWALFQMRQATLVSVANLPFVPAVLRATLLRPAGVRTDGPCLIYSGAMIQGRGSVRMGTGVFVNFGCHFDTVADIVIGDDVFLADHVRIITSTHDVGPSWRRAGLLRGESVTIGRGTWIGSGVVIMPGVRIGEGCIIGANSLVTKDCEPDAVYVGSPAARRRELNDLPDARAIAGATPDFESNTLANDR</sequence>
<dbReference type="AlphaFoldDB" id="A0A143QNV3"/>
<keyword evidence="3" id="KW-0012">Acyltransferase</keyword>
<reference evidence="4" key="2">
    <citation type="submission" date="2016-04" db="EMBL/GenBank/DDBJ databases">
        <title>Complete Genome and Plasmid Sequences for Rhodococcus fascians D188 and Draft Sequences for Rhodococcus spp. Isolates PBTS 1 and PBTS 2.</title>
        <authorList>
            <person name="Stamer R."/>
            <person name="Vereecke D."/>
            <person name="Zhang Y."/>
            <person name="Schilkey F."/>
            <person name="Devitt N."/>
            <person name="Randall J."/>
        </authorList>
    </citation>
    <scope>NUCLEOTIDE SEQUENCE [LARGE SCALE GENOMIC DNA]</scope>
    <source>
        <strain evidence="4">PBTS2</strain>
    </source>
</reference>
<name>A0A143QNV3_RHOFA</name>
<dbReference type="InterPro" id="IPR001451">
    <property type="entry name" value="Hexapep"/>
</dbReference>
<comment type="similarity">
    <text evidence="1">Belongs to the transferase hexapeptide repeat family.</text>
</comment>
<dbReference type="Pfam" id="PF00132">
    <property type="entry name" value="Hexapep"/>
    <property type="match status" value="1"/>
</dbReference>
<keyword evidence="2 3" id="KW-0808">Transferase</keyword>
<keyword evidence="4" id="KW-1185">Reference proteome</keyword>
<reference evidence="3 4" key="1">
    <citation type="journal article" date="2016" name="Genome Announc.">
        <title>Complete Genome and Plasmid Sequences for Rhodococcus fascians D188 and Draft Sequences for Rhodococcus Isolates PBTS 1 and PBTS 2.</title>
        <authorList>
            <person name="Stamler R.A."/>
            <person name="Vereecke D."/>
            <person name="Zhang Y."/>
            <person name="Schilkey F."/>
            <person name="Devitt N."/>
            <person name="Randall J.J."/>
        </authorList>
    </citation>
    <scope>NUCLEOTIDE SEQUENCE [LARGE SCALE GENOMIC DNA]</scope>
    <source>
        <strain evidence="3 4">PBTS2</strain>
    </source>
</reference>
<dbReference type="Gene3D" id="2.160.10.10">
    <property type="entry name" value="Hexapeptide repeat proteins"/>
    <property type="match status" value="1"/>
</dbReference>
<evidence type="ECO:0000313" key="4">
    <source>
        <dbReference type="Proteomes" id="UP000076038"/>
    </source>
</evidence>
<dbReference type="SUPFAM" id="SSF51161">
    <property type="entry name" value="Trimeric LpxA-like enzymes"/>
    <property type="match status" value="1"/>
</dbReference>